<dbReference type="Pfam" id="PF05698">
    <property type="entry name" value="Trigger_C"/>
    <property type="match status" value="1"/>
</dbReference>
<dbReference type="InterPro" id="IPR027304">
    <property type="entry name" value="Trigger_fact/SurA_dom_sf"/>
</dbReference>
<evidence type="ECO:0000256" key="1">
    <source>
        <dbReference type="ARBA" id="ARBA00000971"/>
    </source>
</evidence>
<evidence type="ECO:0000256" key="4">
    <source>
        <dbReference type="ARBA" id="ARBA00023110"/>
    </source>
</evidence>
<dbReference type="PROSITE" id="PS50059">
    <property type="entry name" value="FKBP_PPIASE"/>
    <property type="match status" value="1"/>
</dbReference>
<dbReference type="Gene3D" id="3.10.50.40">
    <property type="match status" value="1"/>
</dbReference>
<feature type="signal peptide" evidence="8">
    <location>
        <begin position="1"/>
        <end position="21"/>
    </location>
</feature>
<dbReference type="GO" id="GO:0015031">
    <property type="term" value="P:protein transport"/>
    <property type="evidence" value="ECO:0007669"/>
    <property type="project" value="InterPro"/>
</dbReference>
<evidence type="ECO:0000259" key="9">
    <source>
        <dbReference type="PROSITE" id="PS50059"/>
    </source>
</evidence>
<dbReference type="InterPro" id="IPR008880">
    <property type="entry name" value="Trigger_fac_C"/>
</dbReference>
<sequence>MMKKRFIATALIATMVLSMTACGGKDSDTESQGKETAQKRSGQYELDTDKLVTKLADYKKFDIQLTQDYAVTDEKINANLDAILAQASGNYKEVTDRDTIEKGDYVLVDYTGYLDGEAFDRGAAQNQYVYVSDDNGYIPGFTDGLVGAKVGTTVTSDVTFPDPYTNNPDLAGKETQFEFVIHGIYTMDKLTKDNLTDEIVEKNFKDAYGVSTVDELKDYAKNYTQQYMDYQKNSEVVTLVKKYMIDHSTVEVPEEYLELRLNEYIAQFEKKNVTSDYKDLDDYLTKTYNMSLDQAKEEWKSLMTDTIKTELIFEKVAHEEGLKVEDESLQKYIDSSVQNYGFSSEEDLYNSFGNGNTDEGRVYIERLYLINTAIDLVVKNANIKEQA</sequence>
<dbReference type="EMBL" id="PDYG01000014">
    <property type="protein sequence ID" value="PHU38167.1"/>
    <property type="molecule type" value="Genomic_DNA"/>
</dbReference>
<evidence type="ECO:0000313" key="11">
    <source>
        <dbReference type="Proteomes" id="UP000224563"/>
    </source>
</evidence>
<feature type="domain" description="PPIase FKBP-type" evidence="9">
    <location>
        <begin position="103"/>
        <end position="164"/>
    </location>
</feature>
<dbReference type="SUPFAM" id="SSF54534">
    <property type="entry name" value="FKBP-like"/>
    <property type="match status" value="1"/>
</dbReference>
<dbReference type="InterPro" id="IPR037041">
    <property type="entry name" value="Trigger_fac_C_sf"/>
</dbReference>
<dbReference type="Gene3D" id="1.10.3120.10">
    <property type="entry name" value="Trigger factor, C-terminal domain"/>
    <property type="match status" value="1"/>
</dbReference>
<keyword evidence="3" id="KW-0132">Cell division</keyword>
<evidence type="ECO:0000256" key="6">
    <source>
        <dbReference type="ARBA" id="ARBA00023306"/>
    </source>
</evidence>
<dbReference type="RefSeq" id="WP_099385715.1">
    <property type="nucleotide sequence ID" value="NZ_JANSWH010000080.1"/>
</dbReference>
<reference evidence="10 11" key="1">
    <citation type="submission" date="2017-10" db="EMBL/GenBank/DDBJ databases">
        <title>Resolving the taxonomy of Roseburia spp., Eubacterium rectale and Agathobacter spp. through phylogenomic analysis.</title>
        <authorList>
            <person name="Sheridan P.O."/>
            <person name="Walker A.W."/>
            <person name="Duncan S.H."/>
            <person name="Scott K.P."/>
            <person name="Toole P.W.O."/>
            <person name="Luis P."/>
            <person name="Flint H.J."/>
        </authorList>
    </citation>
    <scope>NUCLEOTIDE SEQUENCE [LARGE SCALE GENOMIC DNA]</scope>
    <source>
        <strain evidence="10 11">JK623</strain>
    </source>
</reference>
<dbReference type="InterPro" id="IPR001179">
    <property type="entry name" value="PPIase_FKBP_dom"/>
</dbReference>
<dbReference type="InterPro" id="IPR046357">
    <property type="entry name" value="PPIase_dom_sf"/>
</dbReference>
<dbReference type="PROSITE" id="PS51257">
    <property type="entry name" value="PROKAR_LIPOPROTEIN"/>
    <property type="match status" value="1"/>
</dbReference>
<dbReference type="InterPro" id="IPR005215">
    <property type="entry name" value="Trig_fac"/>
</dbReference>
<gene>
    <name evidence="10" type="ORF">CSX02_03935</name>
</gene>
<dbReference type="Pfam" id="PF00254">
    <property type="entry name" value="FKBP_C"/>
    <property type="match status" value="1"/>
</dbReference>
<comment type="catalytic activity">
    <reaction evidence="1 7">
        <text>[protein]-peptidylproline (omega=180) = [protein]-peptidylproline (omega=0)</text>
        <dbReference type="Rhea" id="RHEA:16237"/>
        <dbReference type="Rhea" id="RHEA-COMP:10747"/>
        <dbReference type="Rhea" id="RHEA-COMP:10748"/>
        <dbReference type="ChEBI" id="CHEBI:83833"/>
        <dbReference type="ChEBI" id="CHEBI:83834"/>
        <dbReference type="EC" id="5.2.1.8"/>
    </reaction>
</comment>
<keyword evidence="6" id="KW-0131">Cell cycle</keyword>
<dbReference type="GO" id="GO:0051301">
    <property type="term" value="P:cell division"/>
    <property type="evidence" value="ECO:0007669"/>
    <property type="project" value="UniProtKB-KW"/>
</dbReference>
<dbReference type="EC" id="5.2.1.8" evidence="7"/>
<evidence type="ECO:0000313" key="10">
    <source>
        <dbReference type="EMBL" id="PHU38167.1"/>
    </source>
</evidence>
<dbReference type="GO" id="GO:0006457">
    <property type="term" value="P:protein folding"/>
    <property type="evidence" value="ECO:0007669"/>
    <property type="project" value="InterPro"/>
</dbReference>
<evidence type="ECO:0000256" key="5">
    <source>
        <dbReference type="ARBA" id="ARBA00023235"/>
    </source>
</evidence>
<keyword evidence="11" id="KW-1185">Reference proteome</keyword>
<dbReference type="Proteomes" id="UP000224563">
    <property type="component" value="Unassembled WGS sequence"/>
</dbReference>
<accession>A0A2G3E4E5</accession>
<evidence type="ECO:0000256" key="8">
    <source>
        <dbReference type="SAM" id="SignalP"/>
    </source>
</evidence>
<name>A0A2G3E4E5_9FIRM</name>
<keyword evidence="8" id="KW-0732">Signal</keyword>
<dbReference type="AlphaFoldDB" id="A0A2G3E4E5"/>
<reference evidence="10 11" key="2">
    <citation type="submission" date="2017-10" db="EMBL/GenBank/DDBJ databases">
        <authorList>
            <person name="Banno H."/>
            <person name="Chua N.-H."/>
        </authorList>
    </citation>
    <scope>NUCLEOTIDE SEQUENCE [LARGE SCALE GENOMIC DNA]</scope>
    <source>
        <strain evidence="10 11">JK623</strain>
    </source>
</reference>
<dbReference type="PIRSF" id="PIRSF003095">
    <property type="entry name" value="Trigger_factor"/>
    <property type="match status" value="1"/>
</dbReference>
<keyword evidence="4 7" id="KW-0697">Rotamase</keyword>
<keyword evidence="5 7" id="KW-0413">Isomerase</keyword>
<comment type="subcellular location">
    <subcellularLocation>
        <location evidence="2">Cytoplasm</location>
    </subcellularLocation>
</comment>
<feature type="chain" id="PRO_5038359920" description="peptidylprolyl isomerase" evidence="8">
    <location>
        <begin position="22"/>
        <end position="387"/>
    </location>
</feature>
<dbReference type="GO" id="GO:0005737">
    <property type="term" value="C:cytoplasm"/>
    <property type="evidence" value="ECO:0007669"/>
    <property type="project" value="UniProtKB-SubCell"/>
</dbReference>
<comment type="caution">
    <text evidence="10">The sequence shown here is derived from an EMBL/GenBank/DDBJ whole genome shotgun (WGS) entry which is preliminary data.</text>
</comment>
<proteinExistence type="predicted"/>
<evidence type="ECO:0000256" key="2">
    <source>
        <dbReference type="ARBA" id="ARBA00004496"/>
    </source>
</evidence>
<protein>
    <recommendedName>
        <fullName evidence="7">peptidylprolyl isomerase</fullName>
        <ecNumber evidence="7">5.2.1.8</ecNumber>
    </recommendedName>
</protein>
<organism evidence="10 11">
    <name type="scientific">Agathobacter ruminis</name>
    <dbReference type="NCBI Taxonomy" id="1712665"/>
    <lineage>
        <taxon>Bacteria</taxon>
        <taxon>Bacillati</taxon>
        <taxon>Bacillota</taxon>
        <taxon>Clostridia</taxon>
        <taxon>Lachnospirales</taxon>
        <taxon>Lachnospiraceae</taxon>
        <taxon>Agathobacter</taxon>
    </lineage>
</organism>
<evidence type="ECO:0000256" key="7">
    <source>
        <dbReference type="PROSITE-ProRule" id="PRU00277"/>
    </source>
</evidence>
<dbReference type="SUPFAM" id="SSF109998">
    <property type="entry name" value="Triger factor/SurA peptide-binding domain-like"/>
    <property type="match status" value="1"/>
</dbReference>
<dbReference type="GO" id="GO:0003755">
    <property type="term" value="F:peptidyl-prolyl cis-trans isomerase activity"/>
    <property type="evidence" value="ECO:0007669"/>
    <property type="project" value="UniProtKB-KW"/>
</dbReference>
<evidence type="ECO:0000256" key="3">
    <source>
        <dbReference type="ARBA" id="ARBA00022618"/>
    </source>
</evidence>